<dbReference type="SUPFAM" id="SSF117281">
    <property type="entry name" value="Kelch motif"/>
    <property type="match status" value="1"/>
</dbReference>
<dbReference type="EMBL" id="GG662720">
    <property type="protein sequence ID" value="EAR93687.2"/>
    <property type="molecule type" value="Genomic_DNA"/>
</dbReference>
<name>Q23AZ7_TETTS</name>
<dbReference type="eggNOG" id="ENOG502SQ1F">
    <property type="taxonomic scope" value="Eukaryota"/>
</dbReference>
<evidence type="ECO:0000313" key="5">
    <source>
        <dbReference type="Proteomes" id="UP000009168"/>
    </source>
</evidence>
<dbReference type="OrthoDB" id="1022638at2759"/>
<keyword evidence="1" id="KW-0880">Kelch repeat</keyword>
<dbReference type="InParanoid" id="Q23AZ7"/>
<dbReference type="SMART" id="SM00612">
    <property type="entry name" value="Kelch"/>
    <property type="match status" value="1"/>
</dbReference>
<evidence type="ECO:0000256" key="3">
    <source>
        <dbReference type="SAM" id="Phobius"/>
    </source>
</evidence>
<reference evidence="5" key="1">
    <citation type="journal article" date="2006" name="PLoS Biol.">
        <title>Macronuclear genome sequence of the ciliate Tetrahymena thermophila, a model eukaryote.</title>
        <authorList>
            <person name="Eisen J.A."/>
            <person name="Coyne R.S."/>
            <person name="Wu M."/>
            <person name="Wu D."/>
            <person name="Thiagarajan M."/>
            <person name="Wortman J.R."/>
            <person name="Badger J.H."/>
            <person name="Ren Q."/>
            <person name="Amedeo P."/>
            <person name="Jones K.M."/>
            <person name="Tallon L.J."/>
            <person name="Delcher A.L."/>
            <person name="Salzberg S.L."/>
            <person name="Silva J.C."/>
            <person name="Haas B.J."/>
            <person name="Majoros W.H."/>
            <person name="Farzad M."/>
            <person name="Carlton J.M."/>
            <person name="Smith R.K. Jr."/>
            <person name="Garg J."/>
            <person name="Pearlman R.E."/>
            <person name="Karrer K.M."/>
            <person name="Sun L."/>
            <person name="Manning G."/>
            <person name="Elde N.C."/>
            <person name="Turkewitz A.P."/>
            <person name="Asai D.J."/>
            <person name="Wilkes D.E."/>
            <person name="Wang Y."/>
            <person name="Cai H."/>
            <person name="Collins K."/>
            <person name="Stewart B.A."/>
            <person name="Lee S.R."/>
            <person name="Wilamowska K."/>
            <person name="Weinberg Z."/>
            <person name="Ruzzo W.L."/>
            <person name="Wloga D."/>
            <person name="Gaertig J."/>
            <person name="Frankel J."/>
            <person name="Tsao C.-C."/>
            <person name="Gorovsky M.A."/>
            <person name="Keeling P.J."/>
            <person name="Waller R.F."/>
            <person name="Patron N.J."/>
            <person name="Cherry J.M."/>
            <person name="Stover N.A."/>
            <person name="Krieger C.J."/>
            <person name="del Toro C."/>
            <person name="Ryder H.F."/>
            <person name="Williamson S.C."/>
            <person name="Barbeau R.A."/>
            <person name="Hamilton E.P."/>
            <person name="Orias E."/>
        </authorList>
    </citation>
    <scope>NUCLEOTIDE SEQUENCE [LARGE SCALE GENOMIC DNA]</scope>
    <source>
        <strain evidence="5">SB210</strain>
    </source>
</reference>
<dbReference type="GeneID" id="7842210"/>
<proteinExistence type="predicted"/>
<dbReference type="Proteomes" id="UP000009168">
    <property type="component" value="Unassembled WGS sequence"/>
</dbReference>
<keyword evidence="3" id="KW-0472">Membrane</keyword>
<dbReference type="HOGENOM" id="CLU_553751_0_0_1"/>
<feature type="transmembrane region" description="Helical" evidence="3">
    <location>
        <begin position="7"/>
        <end position="29"/>
    </location>
</feature>
<dbReference type="PANTHER" id="PTHR46260">
    <property type="entry name" value="RING-TYPE DOMAIN-CONTAINING PROTEIN"/>
    <property type="match status" value="1"/>
</dbReference>
<dbReference type="Gene3D" id="2.120.10.80">
    <property type="entry name" value="Kelch-type beta propeller"/>
    <property type="match status" value="1"/>
</dbReference>
<dbReference type="Pfam" id="PF01344">
    <property type="entry name" value="Kelch_1"/>
    <property type="match status" value="1"/>
</dbReference>
<dbReference type="RefSeq" id="XP_001013932.2">
    <property type="nucleotide sequence ID" value="XM_001013932.2"/>
</dbReference>
<dbReference type="InterPro" id="IPR051746">
    <property type="entry name" value="Kelch_domain_containing_8"/>
</dbReference>
<accession>Q23AZ7</accession>
<evidence type="ECO:0000256" key="1">
    <source>
        <dbReference type="ARBA" id="ARBA00022441"/>
    </source>
</evidence>
<dbReference type="InterPro" id="IPR006652">
    <property type="entry name" value="Kelch_1"/>
</dbReference>
<keyword evidence="5" id="KW-1185">Reference proteome</keyword>
<sequence>MTAKIALCLHFILNLFINNKLKILLFYFYQIYQSCQFLKLLKKLDKIIEKMATNIQDQQPLQQQNSLNNNQKQLKTQGSATKRQSIFKEDAISDEGMKNISKVIQELQLKLKPTFDNVSKIKLPRITGRYQEAWDEMNRAKEELISMIEQYFIEMDSNLKEAFSKFPCDELRVQTQQRIQSILKEFDYYSQKMLANNLQQQDAINFKSRKYEQQMIEIEQDVLFLDNAFKMGVQLKQSNFPYFKVDRKQLEQILMSLNDYIYTVCPPEDINEQLLEIPYIDLDQYYNISNNPFGQASSQVKQIQKIAYFFDRKVSFVDLQSNQIKQLLLPVQYCQYQPSYLLLPNQNIFYCGGIDDSQENCDGLISSRSFEINTTKNIITQLAEMRVKRIGHSIVYATVNYQEQSEIQKLKSELNISIPQQKNSQQNKLSYIYAIGGKTNYDTKTKLCERYDVQRNVWESIAPLNQARSRSACCLFNEKFIYAFYGTSSENKSVQTVEKYDIELNKWEVLEVVNQLPGFDVSFSAAIQINSSQIILIGGFRESMLNDKGFMLFNRKLICFNTQNSTLSLFKYNMPLDLLPFSQPVISNNDLYIVGTCMENISEDKPCLLQKNAFVVKLDEMSGPTITKVISNQEGQEIQILPFKQGN</sequence>
<dbReference type="AlphaFoldDB" id="Q23AZ7"/>
<evidence type="ECO:0000313" key="4">
    <source>
        <dbReference type="EMBL" id="EAR93687.2"/>
    </source>
</evidence>
<keyword evidence="3" id="KW-0812">Transmembrane</keyword>
<evidence type="ECO:0000256" key="2">
    <source>
        <dbReference type="ARBA" id="ARBA00022737"/>
    </source>
</evidence>
<dbReference type="KEGG" id="tet:TTHERM_00653800"/>
<dbReference type="PANTHER" id="PTHR46260:SF3">
    <property type="entry name" value="RING-TYPE DOMAIN-CONTAINING PROTEIN"/>
    <property type="match status" value="1"/>
</dbReference>
<dbReference type="STRING" id="312017.Q23AZ7"/>
<organism evidence="4 5">
    <name type="scientific">Tetrahymena thermophila (strain SB210)</name>
    <dbReference type="NCBI Taxonomy" id="312017"/>
    <lineage>
        <taxon>Eukaryota</taxon>
        <taxon>Sar</taxon>
        <taxon>Alveolata</taxon>
        <taxon>Ciliophora</taxon>
        <taxon>Intramacronucleata</taxon>
        <taxon>Oligohymenophorea</taxon>
        <taxon>Hymenostomatida</taxon>
        <taxon>Tetrahymenina</taxon>
        <taxon>Tetrahymenidae</taxon>
        <taxon>Tetrahymena</taxon>
    </lineage>
</organism>
<protein>
    <submittedName>
        <fullName evidence="4">Kelch motif protein</fullName>
    </submittedName>
</protein>
<keyword evidence="3" id="KW-1133">Transmembrane helix</keyword>
<keyword evidence="2" id="KW-0677">Repeat</keyword>
<dbReference type="InterPro" id="IPR015915">
    <property type="entry name" value="Kelch-typ_b-propeller"/>
</dbReference>
<gene>
    <name evidence="4" type="ORF">TTHERM_00653800</name>
</gene>